<evidence type="ECO:0000256" key="1">
    <source>
        <dbReference type="ARBA" id="ARBA00000971"/>
    </source>
</evidence>
<dbReference type="Pfam" id="PF00254">
    <property type="entry name" value="FKBP_C"/>
    <property type="match status" value="1"/>
</dbReference>
<dbReference type="InterPro" id="IPR044609">
    <property type="entry name" value="FKBP2/11"/>
</dbReference>
<evidence type="ECO:0000259" key="7">
    <source>
        <dbReference type="PROSITE" id="PS50059"/>
    </source>
</evidence>
<evidence type="ECO:0000256" key="6">
    <source>
        <dbReference type="PROSITE-ProRule" id="PRU00277"/>
    </source>
</evidence>
<evidence type="ECO:0000256" key="4">
    <source>
        <dbReference type="ARBA" id="ARBA00023110"/>
    </source>
</evidence>
<evidence type="ECO:0000256" key="5">
    <source>
        <dbReference type="ARBA" id="ARBA00023235"/>
    </source>
</evidence>
<dbReference type="EMBL" id="JAULSW010000009">
    <property type="protein sequence ID" value="KAK3370103.1"/>
    <property type="molecule type" value="Genomic_DNA"/>
</dbReference>
<keyword evidence="4 6" id="KW-0697">Rotamase</keyword>
<dbReference type="GO" id="GO:0003755">
    <property type="term" value="F:peptidyl-prolyl cis-trans isomerase activity"/>
    <property type="evidence" value="ECO:0007669"/>
    <property type="project" value="UniProtKB-KW"/>
</dbReference>
<dbReference type="GO" id="GO:0005783">
    <property type="term" value="C:endoplasmic reticulum"/>
    <property type="evidence" value="ECO:0007669"/>
    <property type="project" value="TreeGrafter"/>
</dbReference>
<protein>
    <recommendedName>
        <fullName evidence="3 6">peptidylprolyl isomerase</fullName>
        <ecNumber evidence="3 6">5.2.1.8</ecNumber>
    </recommendedName>
</protein>
<organism evidence="8 9">
    <name type="scientific">Podospora didyma</name>
    <dbReference type="NCBI Taxonomy" id="330526"/>
    <lineage>
        <taxon>Eukaryota</taxon>
        <taxon>Fungi</taxon>
        <taxon>Dikarya</taxon>
        <taxon>Ascomycota</taxon>
        <taxon>Pezizomycotina</taxon>
        <taxon>Sordariomycetes</taxon>
        <taxon>Sordariomycetidae</taxon>
        <taxon>Sordariales</taxon>
        <taxon>Podosporaceae</taxon>
        <taxon>Podospora</taxon>
    </lineage>
</organism>
<dbReference type="PROSITE" id="PS50059">
    <property type="entry name" value="FKBP_PPIASE"/>
    <property type="match status" value="1"/>
</dbReference>
<keyword evidence="5 6" id="KW-0413">Isomerase</keyword>
<dbReference type="Gene3D" id="3.10.50.40">
    <property type="match status" value="1"/>
</dbReference>
<dbReference type="InterPro" id="IPR046357">
    <property type="entry name" value="PPIase_dom_sf"/>
</dbReference>
<proteinExistence type="predicted"/>
<comment type="catalytic activity">
    <reaction evidence="1 6">
        <text>[protein]-peptidylproline (omega=180) = [protein]-peptidylproline (omega=0)</text>
        <dbReference type="Rhea" id="RHEA:16237"/>
        <dbReference type="Rhea" id="RHEA-COMP:10747"/>
        <dbReference type="Rhea" id="RHEA-COMP:10748"/>
        <dbReference type="ChEBI" id="CHEBI:83833"/>
        <dbReference type="ChEBI" id="CHEBI:83834"/>
        <dbReference type="EC" id="5.2.1.8"/>
    </reaction>
</comment>
<feature type="domain" description="PPIase FKBP-type" evidence="7">
    <location>
        <begin position="26"/>
        <end position="122"/>
    </location>
</feature>
<dbReference type="AlphaFoldDB" id="A0AAE0K4U3"/>
<comment type="caution">
    <text evidence="8">The sequence shown here is derived from an EMBL/GenBank/DDBJ whole genome shotgun (WGS) entry which is preliminary data.</text>
</comment>
<sequence length="128" mass="13906">MTIPELDGLKIEVTEEGEGTRETRRGDTIEVHYAGFLGVGEDKTEKGNEFDTSYKRNQPLKFTAGQGQVIKGWDEGLLGMKIGEERTLNIHPSLAYGNRDVGNGLIPPNSTLIFTTKLVSIAGVSPGE</sequence>
<reference evidence="8" key="1">
    <citation type="journal article" date="2023" name="Mol. Phylogenet. Evol.">
        <title>Genome-scale phylogeny and comparative genomics of the fungal order Sordariales.</title>
        <authorList>
            <person name="Hensen N."/>
            <person name="Bonometti L."/>
            <person name="Westerberg I."/>
            <person name="Brannstrom I.O."/>
            <person name="Guillou S."/>
            <person name="Cros-Aarteil S."/>
            <person name="Calhoun S."/>
            <person name="Haridas S."/>
            <person name="Kuo A."/>
            <person name="Mondo S."/>
            <person name="Pangilinan J."/>
            <person name="Riley R."/>
            <person name="LaButti K."/>
            <person name="Andreopoulos B."/>
            <person name="Lipzen A."/>
            <person name="Chen C."/>
            <person name="Yan M."/>
            <person name="Daum C."/>
            <person name="Ng V."/>
            <person name="Clum A."/>
            <person name="Steindorff A."/>
            <person name="Ohm R.A."/>
            <person name="Martin F."/>
            <person name="Silar P."/>
            <person name="Natvig D.O."/>
            <person name="Lalanne C."/>
            <person name="Gautier V."/>
            <person name="Ament-Velasquez S.L."/>
            <person name="Kruys A."/>
            <person name="Hutchinson M.I."/>
            <person name="Powell A.J."/>
            <person name="Barry K."/>
            <person name="Miller A.N."/>
            <person name="Grigoriev I.V."/>
            <person name="Debuchy R."/>
            <person name="Gladieux P."/>
            <person name="Hiltunen Thoren M."/>
            <person name="Johannesson H."/>
        </authorList>
    </citation>
    <scope>NUCLEOTIDE SEQUENCE</scope>
    <source>
        <strain evidence="8">CBS 232.78</strain>
    </source>
</reference>
<dbReference type="PANTHER" id="PTHR45779">
    <property type="entry name" value="PEPTIDYLPROLYL ISOMERASE"/>
    <property type="match status" value="1"/>
</dbReference>
<dbReference type="SUPFAM" id="SSF54534">
    <property type="entry name" value="FKBP-like"/>
    <property type="match status" value="1"/>
</dbReference>
<keyword evidence="9" id="KW-1185">Reference proteome</keyword>
<evidence type="ECO:0000256" key="2">
    <source>
        <dbReference type="ARBA" id="ARBA00002388"/>
    </source>
</evidence>
<name>A0AAE0K4U3_9PEZI</name>
<dbReference type="FunFam" id="3.10.50.40:FF:000006">
    <property type="entry name" value="Peptidyl-prolyl cis-trans isomerase"/>
    <property type="match status" value="1"/>
</dbReference>
<gene>
    <name evidence="8" type="ORF">B0H63DRAFT_307546</name>
</gene>
<evidence type="ECO:0000313" key="9">
    <source>
        <dbReference type="Proteomes" id="UP001285441"/>
    </source>
</evidence>
<dbReference type="InterPro" id="IPR001179">
    <property type="entry name" value="PPIase_FKBP_dom"/>
</dbReference>
<evidence type="ECO:0000313" key="8">
    <source>
        <dbReference type="EMBL" id="KAK3370103.1"/>
    </source>
</evidence>
<dbReference type="Proteomes" id="UP001285441">
    <property type="component" value="Unassembled WGS sequence"/>
</dbReference>
<dbReference type="PANTHER" id="PTHR45779:SF7">
    <property type="entry name" value="PEPTIDYLPROLYL ISOMERASE"/>
    <property type="match status" value="1"/>
</dbReference>
<evidence type="ECO:0000256" key="3">
    <source>
        <dbReference type="ARBA" id="ARBA00013194"/>
    </source>
</evidence>
<reference evidence="8" key="2">
    <citation type="submission" date="2023-06" db="EMBL/GenBank/DDBJ databases">
        <authorList>
            <consortium name="Lawrence Berkeley National Laboratory"/>
            <person name="Haridas S."/>
            <person name="Hensen N."/>
            <person name="Bonometti L."/>
            <person name="Westerberg I."/>
            <person name="Brannstrom I.O."/>
            <person name="Guillou S."/>
            <person name="Cros-Aarteil S."/>
            <person name="Calhoun S."/>
            <person name="Kuo A."/>
            <person name="Mondo S."/>
            <person name="Pangilinan J."/>
            <person name="Riley R."/>
            <person name="LaButti K."/>
            <person name="Andreopoulos B."/>
            <person name="Lipzen A."/>
            <person name="Chen C."/>
            <person name="Yanf M."/>
            <person name="Daum C."/>
            <person name="Ng V."/>
            <person name="Clum A."/>
            <person name="Steindorff A."/>
            <person name="Ohm R."/>
            <person name="Martin F."/>
            <person name="Silar P."/>
            <person name="Natvig D."/>
            <person name="Lalanne C."/>
            <person name="Gautier V."/>
            <person name="Ament-velasquez S.L."/>
            <person name="Kruys A."/>
            <person name="Hutchinson M.I."/>
            <person name="Powell A.J."/>
            <person name="Barry K."/>
            <person name="Miller A.N."/>
            <person name="Grigoriev I.V."/>
            <person name="Debuchy R."/>
            <person name="Gladieux P."/>
            <person name="Thoren M.H."/>
            <person name="Johannesson H."/>
        </authorList>
    </citation>
    <scope>NUCLEOTIDE SEQUENCE</scope>
    <source>
        <strain evidence="8">CBS 232.78</strain>
    </source>
</reference>
<comment type="function">
    <text evidence="2">PPIases accelerate the folding of proteins. It catalyzes the cis-trans isomerization of proline imidic peptide bonds in oligopeptides.</text>
</comment>
<dbReference type="EC" id="5.2.1.8" evidence="3 6"/>
<accession>A0AAE0K4U3</accession>